<name>A0A6S6Y687_9PROT</name>
<proteinExistence type="predicted"/>
<keyword evidence="3" id="KW-1185">Reference proteome</keyword>
<accession>A0A6S6Y687</accession>
<dbReference type="KEGG" id="doe:DENOEST_3945"/>
<evidence type="ECO:0000313" key="1">
    <source>
        <dbReference type="EMBL" id="CAB1367190.1"/>
    </source>
</evidence>
<dbReference type="EMBL" id="LR778301">
    <property type="protein sequence ID" value="CAB1371099.1"/>
    <property type="molecule type" value="Genomic_DNA"/>
</dbReference>
<dbReference type="EMBL" id="LR778301">
    <property type="protein sequence ID" value="CAB1367190.1"/>
    <property type="molecule type" value="Genomic_DNA"/>
</dbReference>
<sequence>MNDKLYVIGNGFDLHHRMPTQFSDFRTFARKAAPDVFRAVDDYVPVSANWSDLENALAALDVETVKEDLSCFMPSYAADDWRDSGHHDFQFEVDRVVRQLSVELRSVFARWVRQIKVPDLANAPGVHRLTSIDRSASFLTFNYTPTLADLYGVPLERTLHIHGTSSDDDQELVLGHGWNSAMRKSLNDRPDIEDVDTRMIEANQILDRYFTATFKPSKQLIAQHQEFFRALDEVTHVTVLGHSLSNVDAEYFRALLAVPAVASATWTVACRHSDDAAEKTQRLVNLGLPASQIRAVAWTSL</sequence>
<dbReference type="RefSeq" id="WP_211357690.1">
    <property type="nucleotide sequence ID" value="NZ_LR778301.1"/>
</dbReference>
<gene>
    <name evidence="1" type="ORF">DENOEST_0018</name>
    <name evidence="2" type="ORF">DENOEST_3945</name>
</gene>
<evidence type="ECO:0000313" key="3">
    <source>
        <dbReference type="Proteomes" id="UP000515733"/>
    </source>
</evidence>
<protein>
    <submittedName>
        <fullName evidence="2">Abortive infection AbiH-like protein</fullName>
    </submittedName>
</protein>
<dbReference type="KEGG" id="doe:DENOEST_0018"/>
<dbReference type="Proteomes" id="UP000515733">
    <property type="component" value="Chromosome"/>
</dbReference>
<dbReference type="AlphaFoldDB" id="A0A6S6Y687"/>
<dbReference type="Pfam" id="PF14253">
    <property type="entry name" value="AbiH"/>
    <property type="match status" value="1"/>
</dbReference>
<evidence type="ECO:0000313" key="2">
    <source>
        <dbReference type="EMBL" id="CAB1371099.1"/>
    </source>
</evidence>
<dbReference type="InterPro" id="IPR025935">
    <property type="entry name" value="AbiH"/>
</dbReference>
<organism evidence="2 3">
    <name type="scientific">Denitratisoma oestradiolicum</name>
    <dbReference type="NCBI Taxonomy" id="311182"/>
    <lineage>
        <taxon>Bacteria</taxon>
        <taxon>Pseudomonadati</taxon>
        <taxon>Pseudomonadota</taxon>
        <taxon>Betaproteobacteria</taxon>
        <taxon>Nitrosomonadales</taxon>
        <taxon>Sterolibacteriaceae</taxon>
        <taxon>Denitratisoma</taxon>
    </lineage>
</organism>
<reference evidence="2 3" key="1">
    <citation type="submission" date="2020-03" db="EMBL/GenBank/DDBJ databases">
        <authorList>
            <consortium name="Genoscope - CEA"/>
            <person name="William W."/>
        </authorList>
    </citation>
    <scope>NUCLEOTIDE SEQUENCE [LARGE SCALE GENOMIC DNA]</scope>
    <source>
        <strain evidence="3">DSM 16959</strain>
        <strain evidence="2">DSM16959</strain>
    </source>
</reference>